<dbReference type="AlphaFoldDB" id="A0A381WE82"/>
<protein>
    <submittedName>
        <fullName evidence="1">Uncharacterized protein</fullName>
    </submittedName>
</protein>
<gene>
    <name evidence="1" type="ORF">METZ01_LOCUS103690</name>
</gene>
<reference evidence="1" key="1">
    <citation type="submission" date="2018-05" db="EMBL/GenBank/DDBJ databases">
        <authorList>
            <person name="Lanie J.A."/>
            <person name="Ng W.-L."/>
            <person name="Kazmierczak K.M."/>
            <person name="Andrzejewski T.M."/>
            <person name="Davidsen T.M."/>
            <person name="Wayne K.J."/>
            <person name="Tettelin H."/>
            <person name="Glass J.I."/>
            <person name="Rusch D."/>
            <person name="Podicherti R."/>
            <person name="Tsui H.-C.T."/>
            <person name="Winkler M.E."/>
        </authorList>
    </citation>
    <scope>NUCLEOTIDE SEQUENCE</scope>
</reference>
<evidence type="ECO:0000313" key="1">
    <source>
        <dbReference type="EMBL" id="SVA50836.1"/>
    </source>
</evidence>
<dbReference type="EMBL" id="UINC01011529">
    <property type="protein sequence ID" value="SVA50836.1"/>
    <property type="molecule type" value="Genomic_DNA"/>
</dbReference>
<proteinExistence type="predicted"/>
<sequence length="71" mass="7838">MLHHRLEEGTSCHSPWWPLGRRLGVVSMDLHVSLSDRLAHLPGNPDCGPVDGERCDSTFQCNQVVAVDSQS</sequence>
<accession>A0A381WE82</accession>
<organism evidence="1">
    <name type="scientific">marine metagenome</name>
    <dbReference type="NCBI Taxonomy" id="408172"/>
    <lineage>
        <taxon>unclassified sequences</taxon>
        <taxon>metagenomes</taxon>
        <taxon>ecological metagenomes</taxon>
    </lineage>
</organism>
<name>A0A381WE82_9ZZZZ</name>